<keyword evidence="5" id="KW-1185">Reference proteome</keyword>
<dbReference type="PROSITE" id="PS51257">
    <property type="entry name" value="PROKAR_LIPOPROTEIN"/>
    <property type="match status" value="1"/>
</dbReference>
<dbReference type="RefSeq" id="WP_289824744.1">
    <property type="nucleotide sequence ID" value="NZ_JAUEIE010000002.1"/>
</dbReference>
<dbReference type="GO" id="GO:0005886">
    <property type="term" value="C:plasma membrane"/>
    <property type="evidence" value="ECO:0007669"/>
    <property type="project" value="TreeGrafter"/>
</dbReference>
<evidence type="ECO:0000313" key="6">
    <source>
        <dbReference type="Proteomes" id="UP001168478"/>
    </source>
</evidence>
<dbReference type="Proteomes" id="UP001167831">
    <property type="component" value="Unassembled WGS sequence"/>
</dbReference>
<feature type="transmembrane region" description="Helical" evidence="2">
    <location>
        <begin position="21"/>
        <end position="45"/>
    </location>
</feature>
<keyword evidence="2" id="KW-0812">Transmembrane</keyword>
<organism evidence="4 6">
    <name type="scientific">Leyella lascolaii</name>
    <dbReference type="NCBI Taxonomy" id="1776379"/>
    <lineage>
        <taxon>Bacteria</taxon>
        <taxon>Pseudomonadati</taxon>
        <taxon>Bacteroidota</taxon>
        <taxon>Bacteroidia</taxon>
        <taxon>Bacteroidales</taxon>
        <taxon>Prevotellaceae</taxon>
        <taxon>Leyella</taxon>
    </lineage>
</organism>
<gene>
    <name evidence="3" type="ORF">QVN81_03405</name>
    <name evidence="4" type="ORF">QVN84_03195</name>
</gene>
<feature type="coiled-coil region" evidence="1">
    <location>
        <begin position="251"/>
        <end position="278"/>
    </location>
</feature>
<dbReference type="PANTHER" id="PTHR32309:SF13">
    <property type="entry name" value="FERRIC ENTEROBACTIN TRANSPORT PROTEIN FEPE"/>
    <property type="match status" value="1"/>
</dbReference>
<dbReference type="Proteomes" id="UP001168478">
    <property type="component" value="Unassembled WGS sequence"/>
</dbReference>
<proteinExistence type="predicted"/>
<reference evidence="4" key="2">
    <citation type="submission" date="2023-08" db="EMBL/GenBank/DDBJ databases">
        <title>Identification and characterization of horizontal gene transfer across gut microbiota members of farm animals based on homology search.</title>
        <authorList>
            <person name="Schwarzerova J."/>
            <person name="Nykrynova M."/>
            <person name="Jureckova K."/>
            <person name="Cejkova D."/>
            <person name="Rychlik I."/>
        </authorList>
    </citation>
    <scope>NUCLEOTIDE SEQUENCE</scope>
    <source>
        <strain evidence="4">ET15</strain>
        <strain evidence="3">ET37</strain>
    </source>
</reference>
<evidence type="ECO:0000313" key="4">
    <source>
        <dbReference type="EMBL" id="MDN0024536.1"/>
    </source>
</evidence>
<dbReference type="EMBL" id="JAUEIF010000002">
    <property type="protein sequence ID" value="MDN0024536.1"/>
    <property type="molecule type" value="Genomic_DNA"/>
</dbReference>
<evidence type="ECO:0000313" key="3">
    <source>
        <dbReference type="EMBL" id="MDN0022071.1"/>
    </source>
</evidence>
<dbReference type="AlphaFoldDB" id="A0AAW7JUA3"/>
<reference evidence="4" key="1">
    <citation type="submission" date="2023-06" db="EMBL/GenBank/DDBJ databases">
        <authorList>
            <person name="Zeman M."/>
            <person name="Kubasova T."/>
            <person name="Jahodarova E."/>
            <person name="Nykrynova M."/>
            <person name="Rychlik I."/>
        </authorList>
    </citation>
    <scope>NUCLEOTIDE SEQUENCE</scope>
    <source>
        <strain evidence="4">ET15</strain>
        <strain evidence="3">ET37</strain>
    </source>
</reference>
<name>A0AAW7JUA3_9BACT</name>
<sequence>MEDIKQIDFVKIVKTIRKHPKAYAISLPVAFILSCLLIICVPRYYRCTVTLAPEMSNLSSSSLNQVASSFGFDLSSATGASSDAILPELYPDLVNSVDFRTSLFPIQVVTADGTLRTDYYDYLLKHQSAPWWTVAMNWMKDIFKEKTSAAGNGKINPFRLTKQQNGIMKSLEKKIECSVDKKNYVISITVTDQDPLICATMADSVKSRLQEFITDYRTRKARNDLEYTEKLYNEAKKKYTQSRQQYASFADANNELMLESYKSKMEDLENEMQLNFNAYSMMSNQLNAARAKVQERTPAFTTLQSASVPLRPAGPKRMIFVAVVTFLTFIGTSIKILYKERA</sequence>
<feature type="transmembrane region" description="Helical" evidence="2">
    <location>
        <begin position="318"/>
        <end position="338"/>
    </location>
</feature>
<keyword evidence="2" id="KW-1133">Transmembrane helix</keyword>
<dbReference type="GO" id="GO:0004713">
    <property type="term" value="F:protein tyrosine kinase activity"/>
    <property type="evidence" value="ECO:0007669"/>
    <property type="project" value="TreeGrafter"/>
</dbReference>
<keyword evidence="1" id="KW-0175">Coiled coil</keyword>
<dbReference type="EMBL" id="JAUEIE010000002">
    <property type="protein sequence ID" value="MDN0022071.1"/>
    <property type="molecule type" value="Genomic_DNA"/>
</dbReference>
<evidence type="ECO:0000313" key="5">
    <source>
        <dbReference type="Proteomes" id="UP001167831"/>
    </source>
</evidence>
<dbReference type="InterPro" id="IPR050445">
    <property type="entry name" value="Bact_polysacc_biosynth/exp"/>
</dbReference>
<comment type="caution">
    <text evidence="4">The sequence shown here is derived from an EMBL/GenBank/DDBJ whole genome shotgun (WGS) entry which is preliminary data.</text>
</comment>
<keyword evidence="2" id="KW-0472">Membrane</keyword>
<protein>
    <submittedName>
        <fullName evidence="4">Chain-length determining protein</fullName>
    </submittedName>
</protein>
<accession>A0AAW7JUA3</accession>
<dbReference type="PANTHER" id="PTHR32309">
    <property type="entry name" value="TYROSINE-PROTEIN KINASE"/>
    <property type="match status" value="1"/>
</dbReference>
<evidence type="ECO:0000256" key="1">
    <source>
        <dbReference type="SAM" id="Coils"/>
    </source>
</evidence>
<evidence type="ECO:0000256" key="2">
    <source>
        <dbReference type="SAM" id="Phobius"/>
    </source>
</evidence>